<keyword evidence="2" id="KW-1185">Reference proteome</keyword>
<protein>
    <submittedName>
        <fullName evidence="1">Uncharacterized protein</fullName>
    </submittedName>
</protein>
<reference evidence="1 2" key="1">
    <citation type="submission" date="2017-04" db="EMBL/GenBank/DDBJ databases">
        <authorList>
            <person name="Afonso C.L."/>
            <person name="Miller P.J."/>
            <person name="Scott M.A."/>
            <person name="Spackman E."/>
            <person name="Goraichik I."/>
            <person name="Dimitrov K.M."/>
            <person name="Suarez D.L."/>
            <person name="Swayne D.E."/>
        </authorList>
    </citation>
    <scope>NUCLEOTIDE SEQUENCE [LARGE SCALE GENOMIC DNA]</scope>
    <source>
        <strain evidence="1 2">DSM 43828</strain>
    </source>
</reference>
<dbReference type="EMBL" id="FWXV01000011">
    <property type="protein sequence ID" value="SMD24902.1"/>
    <property type="molecule type" value="Genomic_DNA"/>
</dbReference>
<dbReference type="AlphaFoldDB" id="A0A1Y5Y347"/>
<gene>
    <name evidence="1" type="ORF">SAMN05661093_08775</name>
</gene>
<dbReference type="Proteomes" id="UP000192674">
    <property type="component" value="Unassembled WGS sequence"/>
</dbReference>
<evidence type="ECO:0000313" key="2">
    <source>
        <dbReference type="Proteomes" id="UP000192674"/>
    </source>
</evidence>
<accession>A0A1Y5Y347</accession>
<sequence>MRVMEEQILTIKPMLPADRTPVSNGVRISATPSAGLDECTLDRAPVDAPD</sequence>
<name>A0A1Y5Y347_KIBAR</name>
<proteinExistence type="predicted"/>
<evidence type="ECO:0000313" key="1">
    <source>
        <dbReference type="EMBL" id="SMD24902.1"/>
    </source>
</evidence>
<organism evidence="1 2">
    <name type="scientific">Kibdelosporangium aridum</name>
    <dbReference type="NCBI Taxonomy" id="2030"/>
    <lineage>
        <taxon>Bacteria</taxon>
        <taxon>Bacillati</taxon>
        <taxon>Actinomycetota</taxon>
        <taxon>Actinomycetes</taxon>
        <taxon>Pseudonocardiales</taxon>
        <taxon>Pseudonocardiaceae</taxon>
        <taxon>Kibdelosporangium</taxon>
    </lineage>
</organism>